<proteinExistence type="predicted"/>
<sequence>MLFIKFKFGSFCAGKCMRKDIDRLLQLIIRLSVLCIYQFGKCFYSFGIVFASIIPFDFYNFAALNLILI</sequence>
<dbReference type="HOGENOM" id="CLU_2767182_0_0_10"/>
<reference evidence="2 3" key="2">
    <citation type="submission" date="2008-10" db="EMBL/GenBank/DDBJ databases">
        <authorList>
            <person name="Fulton L."/>
            <person name="Clifton S."/>
            <person name="Fulton B."/>
            <person name="Xu J."/>
            <person name="Minx P."/>
            <person name="Pepin K.H."/>
            <person name="Johnson M."/>
            <person name="Thiruvilangam P."/>
            <person name="Bhonagiri V."/>
            <person name="Nash W.E."/>
            <person name="Mardis E.R."/>
            <person name="Wilson R.K."/>
        </authorList>
    </citation>
    <scope>NUCLEOTIDE SEQUENCE [LARGE SCALE GENOMIC DNA]</scope>
    <source>
        <strain evidence="2 3">DSM 17855</strain>
    </source>
</reference>
<name>B6VT08_9BACT</name>
<keyword evidence="1" id="KW-1133">Transmembrane helix</keyword>
<accession>B6VT08</accession>
<keyword evidence="1" id="KW-0472">Membrane</keyword>
<dbReference type="Proteomes" id="UP000004849">
    <property type="component" value="Unassembled WGS sequence"/>
</dbReference>
<evidence type="ECO:0000256" key="1">
    <source>
        <dbReference type="SAM" id="Phobius"/>
    </source>
</evidence>
<keyword evidence="1" id="KW-0812">Transmembrane</keyword>
<dbReference type="EMBL" id="ABWZ01000013">
    <property type="protein sequence ID" value="EEB26893.1"/>
    <property type="molecule type" value="Genomic_DNA"/>
</dbReference>
<evidence type="ECO:0000313" key="3">
    <source>
        <dbReference type="Proteomes" id="UP000004849"/>
    </source>
</evidence>
<dbReference type="AlphaFoldDB" id="B6VT08"/>
<evidence type="ECO:0000313" key="2">
    <source>
        <dbReference type="EMBL" id="EEB26893.1"/>
    </source>
</evidence>
<protein>
    <submittedName>
        <fullName evidence="2">Uncharacterized protein</fullName>
    </submittedName>
</protein>
<reference evidence="2 3" key="1">
    <citation type="submission" date="2008-10" db="EMBL/GenBank/DDBJ databases">
        <title>Draft genome sequence of Bacteroides dorei (DSM 17855).</title>
        <authorList>
            <person name="Sudarsanam P."/>
            <person name="Ley R."/>
            <person name="Guruge J."/>
            <person name="Turnbaugh P.J."/>
            <person name="Mahowald M."/>
            <person name="Liep D."/>
            <person name="Gordon J."/>
        </authorList>
    </citation>
    <scope>NUCLEOTIDE SEQUENCE [LARGE SCALE GENOMIC DNA]</scope>
    <source>
        <strain evidence="2 3">DSM 17855</strain>
    </source>
</reference>
<feature type="transmembrane region" description="Helical" evidence="1">
    <location>
        <begin position="46"/>
        <end position="68"/>
    </location>
</feature>
<gene>
    <name evidence="2" type="ORF">BACDOR_00579</name>
</gene>
<organism evidence="2 3">
    <name type="scientific">Phocaeicola dorei DSM 17855</name>
    <dbReference type="NCBI Taxonomy" id="483217"/>
    <lineage>
        <taxon>Bacteria</taxon>
        <taxon>Pseudomonadati</taxon>
        <taxon>Bacteroidota</taxon>
        <taxon>Bacteroidia</taxon>
        <taxon>Bacteroidales</taxon>
        <taxon>Bacteroidaceae</taxon>
        <taxon>Phocaeicola</taxon>
    </lineage>
</organism>